<proteinExistence type="predicted"/>
<evidence type="ECO:0000256" key="1">
    <source>
        <dbReference type="SAM" id="Phobius"/>
    </source>
</evidence>
<protein>
    <recommendedName>
        <fullName evidence="4">Type II secretion system protein GspG C-terminal domain-containing protein</fullName>
    </recommendedName>
</protein>
<evidence type="ECO:0000313" key="3">
    <source>
        <dbReference type="Proteomes" id="UP000034581"/>
    </source>
</evidence>
<keyword evidence="1" id="KW-0812">Transmembrane</keyword>
<feature type="transmembrane region" description="Helical" evidence="1">
    <location>
        <begin position="12"/>
        <end position="34"/>
    </location>
</feature>
<dbReference type="AlphaFoldDB" id="A0A0G0E2B1"/>
<dbReference type="Proteomes" id="UP000034581">
    <property type="component" value="Unassembled WGS sequence"/>
</dbReference>
<gene>
    <name evidence="2" type="ORF">UR67_C0007G0045</name>
</gene>
<reference evidence="2 3" key="1">
    <citation type="journal article" date="2015" name="Nature">
        <title>rRNA introns, odd ribosomes, and small enigmatic genomes across a large radiation of phyla.</title>
        <authorList>
            <person name="Brown C.T."/>
            <person name="Hug L.A."/>
            <person name="Thomas B.C."/>
            <person name="Sharon I."/>
            <person name="Castelle C.J."/>
            <person name="Singh A."/>
            <person name="Wilkins M.J."/>
            <person name="Williams K.H."/>
            <person name="Banfield J.F."/>
        </authorList>
    </citation>
    <scope>NUCLEOTIDE SEQUENCE [LARGE SCALE GENOMIC DNA]</scope>
</reference>
<dbReference type="EMBL" id="LBQB01000007">
    <property type="protein sequence ID" value="KKP69340.1"/>
    <property type="molecule type" value="Genomic_DNA"/>
</dbReference>
<name>A0A0G0E2B1_UNCC3</name>
<organism evidence="2 3">
    <name type="scientific">candidate division CPR3 bacterium GW2011_GWF2_35_18</name>
    <dbReference type="NCBI Taxonomy" id="1618350"/>
    <lineage>
        <taxon>Bacteria</taxon>
        <taxon>Bacteria division CPR3</taxon>
    </lineage>
</organism>
<keyword evidence="1" id="KW-0472">Membrane</keyword>
<evidence type="ECO:0000313" key="2">
    <source>
        <dbReference type="EMBL" id="KKP69340.1"/>
    </source>
</evidence>
<keyword evidence="1" id="KW-1133">Transmembrane helix</keyword>
<accession>A0A0G0E2B1</accession>
<comment type="caution">
    <text evidence="2">The sequence shown here is derived from an EMBL/GenBank/DDBJ whole genome shotgun (WGS) entry which is preliminary data.</text>
</comment>
<dbReference type="STRING" id="1618350.UR67_C0007G0045"/>
<evidence type="ECO:0008006" key="4">
    <source>
        <dbReference type="Google" id="ProtNLM"/>
    </source>
</evidence>
<sequence>MSLKLNWIEKNRSAEIVIVFVIFISITAVLFIYLNPQEIIKQVRDAKRLDDMNKIRSALDHYKAEHNWTYPNNIFLLTDYISPIPTDPLTHKYYGYVVNSLNTLYELNCNLESIKKLPLEKTDNGDNDNLYEIGTDLTLMKQGLYNNLGVNPPPNVFELISPKETDTISIKETDKGCLFNTTLSWQEAIDPGDTNSYFYYIDNNPDFSSPEIVGKTSNTTIALTEYFKNVNCAEVEDKMYLILVAQDSGGNLTDTNPIIIKTTLSQ</sequence>